<dbReference type="AlphaFoldDB" id="A0A376EF12"/>
<dbReference type="Proteomes" id="UP000255224">
    <property type="component" value="Unassembled WGS sequence"/>
</dbReference>
<reference evidence="1 2" key="1">
    <citation type="submission" date="2018-06" db="EMBL/GenBank/DDBJ databases">
        <authorList>
            <consortium name="Pathogen Informatics"/>
            <person name="Doyle S."/>
        </authorList>
    </citation>
    <scope>NUCLEOTIDE SEQUENCE [LARGE SCALE GENOMIC DNA]</scope>
    <source>
        <strain evidence="1 2">NCTC13533</strain>
    </source>
</reference>
<gene>
    <name evidence="1" type="ORF">NCTC13533_04304</name>
</gene>
<proteinExistence type="predicted"/>
<evidence type="ECO:0000313" key="1">
    <source>
        <dbReference type="EMBL" id="STD07815.1"/>
    </source>
</evidence>
<dbReference type="EMBL" id="UFVQ01000003">
    <property type="protein sequence ID" value="STD07815.1"/>
    <property type="molecule type" value="Genomic_DNA"/>
</dbReference>
<sequence length="36" mass="4198">MKLSTELGDEYPTYLKKFTGHYQTCINYIQVTSKPV</sequence>
<name>A0A376EF12_CHRCU</name>
<organism evidence="1 2">
    <name type="scientific">Chryseobacterium carnipullorum</name>
    <dbReference type="NCBI Taxonomy" id="1124835"/>
    <lineage>
        <taxon>Bacteria</taxon>
        <taxon>Pseudomonadati</taxon>
        <taxon>Bacteroidota</taxon>
        <taxon>Flavobacteriia</taxon>
        <taxon>Flavobacteriales</taxon>
        <taxon>Weeksellaceae</taxon>
        <taxon>Chryseobacterium group</taxon>
        <taxon>Chryseobacterium</taxon>
    </lineage>
</organism>
<protein>
    <submittedName>
        <fullName evidence="1">Uncharacterized protein</fullName>
    </submittedName>
</protein>
<evidence type="ECO:0000313" key="2">
    <source>
        <dbReference type="Proteomes" id="UP000255224"/>
    </source>
</evidence>
<accession>A0A376EF12</accession>